<organism evidence="1 2">
    <name type="scientific">Varroa destructor</name>
    <name type="common">Honeybee mite</name>
    <dbReference type="NCBI Taxonomy" id="109461"/>
    <lineage>
        <taxon>Eukaryota</taxon>
        <taxon>Metazoa</taxon>
        <taxon>Ecdysozoa</taxon>
        <taxon>Arthropoda</taxon>
        <taxon>Chelicerata</taxon>
        <taxon>Arachnida</taxon>
        <taxon>Acari</taxon>
        <taxon>Parasitiformes</taxon>
        <taxon>Mesostigmata</taxon>
        <taxon>Gamasina</taxon>
        <taxon>Dermanyssoidea</taxon>
        <taxon>Varroidae</taxon>
        <taxon>Varroa</taxon>
    </lineage>
</organism>
<name>A0A7M7MDR5_VARDE</name>
<reference evidence="1" key="1">
    <citation type="submission" date="2021-01" db="UniProtKB">
        <authorList>
            <consortium name="EnsemblMetazoa"/>
        </authorList>
    </citation>
    <scope>IDENTIFICATION</scope>
</reference>
<evidence type="ECO:0000313" key="1">
    <source>
        <dbReference type="EnsemblMetazoa" id="XP_022654549"/>
    </source>
</evidence>
<dbReference type="InParanoid" id="A0A7M7MDR5"/>
<dbReference type="AlphaFoldDB" id="A0A7M7MDR5"/>
<protein>
    <submittedName>
        <fullName evidence="1">Uncharacterized protein</fullName>
    </submittedName>
</protein>
<dbReference type="GeneID" id="111247633"/>
<dbReference type="EnsemblMetazoa" id="XM_022798814">
    <property type="protein sequence ID" value="XP_022654549"/>
    <property type="gene ID" value="LOC111247633"/>
</dbReference>
<dbReference type="Proteomes" id="UP000594260">
    <property type="component" value="Unplaced"/>
</dbReference>
<proteinExistence type="predicted"/>
<keyword evidence="2" id="KW-1185">Reference proteome</keyword>
<dbReference type="RefSeq" id="XP_022654549.1">
    <property type="nucleotide sequence ID" value="XM_022798814.1"/>
</dbReference>
<dbReference type="KEGG" id="vde:111247633"/>
<accession>A0A7M7MDR5</accession>
<sequence>MARSTVNLAYSDCSRKSSNSPIVVIRDVRRQTSVAEALNSSNLYFARCSLKYKSSKRKVHAGLYASRSHKAGKPNDLMAMGDPATFLSTAEAQNDTAAIEKVRLRSSTISAQAPYVRC</sequence>
<evidence type="ECO:0000313" key="2">
    <source>
        <dbReference type="Proteomes" id="UP000594260"/>
    </source>
</evidence>